<evidence type="ECO:0000256" key="1">
    <source>
        <dbReference type="SAM" id="MobiDB-lite"/>
    </source>
</evidence>
<evidence type="ECO:0000313" key="2">
    <source>
        <dbReference type="EMBL" id="CAE6456285.1"/>
    </source>
</evidence>
<comment type="caution">
    <text evidence="2">The sequence shown here is derived from an EMBL/GenBank/DDBJ whole genome shotgun (WGS) entry which is preliminary data.</text>
</comment>
<protein>
    <submittedName>
        <fullName evidence="2">Uncharacterized protein</fullName>
    </submittedName>
</protein>
<feature type="region of interest" description="Disordered" evidence="1">
    <location>
        <begin position="2220"/>
        <end position="2243"/>
    </location>
</feature>
<accession>A0A8H3GLU4</accession>
<dbReference type="EMBL" id="CAJMWT010002849">
    <property type="protein sequence ID" value="CAE6456285.1"/>
    <property type="molecule type" value="Genomic_DNA"/>
</dbReference>
<feature type="region of interest" description="Disordered" evidence="1">
    <location>
        <begin position="2291"/>
        <end position="2312"/>
    </location>
</feature>
<gene>
    <name evidence="2" type="ORF">RDB_LOCUS91858</name>
</gene>
<feature type="compositionally biased region" description="Basic and acidic residues" evidence="1">
    <location>
        <begin position="2220"/>
        <end position="2239"/>
    </location>
</feature>
<proteinExistence type="predicted"/>
<reference evidence="2" key="1">
    <citation type="submission" date="2021-01" db="EMBL/GenBank/DDBJ databases">
        <authorList>
            <person name="Kaushik A."/>
        </authorList>
    </citation>
    <scope>NUCLEOTIDE SEQUENCE</scope>
    <source>
        <strain evidence="2">AG2-2IIIB</strain>
    </source>
</reference>
<dbReference type="Proteomes" id="UP000663843">
    <property type="component" value="Unassembled WGS sequence"/>
</dbReference>
<sequence>MPGPTDQLASTAVQEEDSIPVYMSSSCGTLPLWKLERAKSGDVENEPHPRTMADAVSASSGLFPDDSRTNAYSSPSIITTWDDGTNPRIVTTGNSTGSTILELVKGLKTGTGLPLGVFKVPNHGSPKNNQMDDGSQAQAASSDVDNDHYFFLTCACWYLRSSKLFEDQGVPVEEKSLIYRVVAEILENCAAEWIVKRPGNGFEAKRDGAGFAKAMDHFVRLIFPYLWRGAYQHPKNDASRNLYSDKELWDFAILTAKRHFAILDNIFRDSNAHTPENAKFKALYETNYLEKIQPPFSVQAFFQSDLIRSLVSSEFADASNDPHTAENLDPSLVLLQFKDLCEVLHVDPGMNARYQVGIRDFYRKVRLVNKCNRRVCSLVRHRAINYVILANGVYGHPDPGTIAGIMAVAIGGGQKCRLLISQGSVLQVQRIATIVKALLRGTLDSTPPEEAEWDTWVRVYHLKDDYCGVIPIEQSLGEEWKEISFANCAADQDRLEELRKKFEQTAAYKIRGASDIKISTFRLLITNREQSTMEGLPIAYSGSSFRVGRTPDDDQSLLFYLAKLDIRGTENLYPLVILNNNGYPLAISAVIFLKCVQTSGKTGAKFQIWSQGRALHYHPTPDDDRLLDFPPTPTPSQIVYVSLGPVENFGAAIPGPTTAFKSLVSTQQPYLPGHEVPAVSTASTDSVAPTAVDSSEGISSHILALKQPLEPDELDPKRSAVSLDSLDLESFDIWWNRKKTSDKSLTDCLRDVIRVVLGDLRSLMVLSEIPSAEAGFVFADIGEYQVDTKASPSVHGSEPVSVTCVLTPPRPLPFPGFLDPNKQVGVQSILATVATEHSSLKLDLTMNNSKNMSCSFIFSGESSLVLYLEDIGYDDKLDKLDLASLMASIVGPNMLWSFLRGLPNMLFPEWLFRSQINPRETEIHFNQGPFGPEIKSAIISVLLPEPRSMEMGGVSYQLVKVTAAIKAQGYESFDITLKFIVEFTPDDKSPQILFSAGLNELFTEIASGDEQPKFAFSASLNGLQPIVLYLTAENPTSPSKIVRSLKLENQLPRPPGFASDDEEILTAFVITLSQPYAGSHGYLDPTSIYMYFEGGWRELEELMSKTLPDEFLSLKERIPPEQVEQVPPNKISLSGWSGLPRTVVIPNAKSLSTLGMELDFELVIDPNCSNPRFQLSYYPVTGLEDPFRTNIDLRTDKNVKLDPPTIDQVLQKFKNLYSEKLDESIPILQPILQTTSIAHGSFVINARKVPGFSLSAQIHDLELIPSPSIKVIAGDLIMDYNGTSWSSRLSGQILFANKFYCTAEVVLPRINAGGGMYLRSLTSDFTWGDLIKEIDSRAELANVPIMGNEDLASLPLDKAVLDIVHTKQGIAISNFELPLSCRFKDIGQMKTFGNRLLIDWREDSLTDTIASATDSETTDPTKSWTVRWEGGLFESWHLSVSLRYLKANPTNSIDGVVELLGSISNPRGTIPVNELFDRWSKSSTDSPGQRAVLSDTTPSFHLQDCEVHVITGKGAHSFSCNTRVTWGQTGVGSGHLTINRSGGDSPKSDLKWRFLLKLSVYDFRFTDLVDSDIAEQINEALVIKDTSISVFSYPGNTNLLDMSKLIWDVSDGPLPELGATLLKNLDSESAFGQLVAQTQPGNVPDTGDEPIGMRGVAVSALLSFSSAPPESLTHNLKSIADSELSDVEITGYIGKTVKGESVILFEAFIPSLNLLPFVTFRDIELTYRAGGKSPEATSQLTESGPTNALHLAADCCIRLSDDPEWKIHGQLEVSKESAKLSAKLTSGSLEPPKAWNPLGLRLGNITFTMDYVFSGSSINSSETFNADDGPGDRTVETRSSHLKDVSLAGEATVGSFKAEVSFLFDSFAPVALRAKTIGTGAYKISELFHQILGDGFPKNLLDLEFSEFEISYVWKDVNEPKDKPLEKGFHTNVKVSVFGISFDLSLDIQPGQGIKIPSQMTKSITLLGITIHGQPPDTGGPRFEYETKTKSCSLKAGLTVFKTAKFSPLNLKYEHDSKKPRFSGDVHIPDSFKFIPKGGATVKFELVKVNGKYVFRFVDFPAFFTNLINYKRIYDIIDKLRKGDKCGIFEEIFKQLMKFKVHAKLNLPDSQKGFSPEDPNETVRSLVLEVHGSLEVTLGDESLGNIEFNKIPIEFLLPNIPETFEEFEDGLFERLEGASEQILESLLLGDNRENLEKAILLIIAKKAIPEAISKMLCRKELRRPDPEDPAKPEEQKPSGKDGANQLKELLDKISRTLSGLCELVEGILQLITAGFSLLAALFKVLDLGSDRNGEDPTPRKRPPPFRPLSDPLSHTLKEALSKDFDRWEKCTEYAIALETTRDCALDYRAAIYMLAEVLASRNGAPLLGNHVYNYYHQELEALQFEFTSLGERFGKKWLDMSDHQIRIIPHSSQEGFRLEVSWDAQHLGKQVGAIVKTKINEESSKGKFVEGENKTFIDIPQSGGTKNFKITVSVLACDATMGDGKSGAFDEAKYGFFSLGEPAHAVMEVVFDSDGVPFYLTHQNTGSKPKLPPLLEDLSYHASVEDVGQYPVLIMGNTTWWPIRYKGDREELAVLGFDSANKLVRAIGVEKVPLGHIGGIRVITDLDNKGVQIYDTEGKGLTTIAFSLFSVNSDSV</sequence>
<name>A0A8H3GLU4_9AGAM</name>
<organism evidence="2 3">
    <name type="scientific">Rhizoctonia solani</name>
    <dbReference type="NCBI Taxonomy" id="456999"/>
    <lineage>
        <taxon>Eukaryota</taxon>
        <taxon>Fungi</taxon>
        <taxon>Dikarya</taxon>
        <taxon>Basidiomycota</taxon>
        <taxon>Agaricomycotina</taxon>
        <taxon>Agaricomycetes</taxon>
        <taxon>Cantharellales</taxon>
        <taxon>Ceratobasidiaceae</taxon>
        <taxon>Rhizoctonia</taxon>
    </lineage>
</organism>
<evidence type="ECO:0000313" key="3">
    <source>
        <dbReference type="Proteomes" id="UP000663843"/>
    </source>
</evidence>